<dbReference type="GO" id="GO:0004017">
    <property type="term" value="F:AMP kinase activity"/>
    <property type="evidence" value="ECO:0007669"/>
    <property type="project" value="UniProtKB-UniRule"/>
</dbReference>
<feature type="binding site" evidence="5">
    <location>
        <begin position="64"/>
        <end position="66"/>
    </location>
    <ligand>
        <name>AMP</name>
        <dbReference type="ChEBI" id="CHEBI:456215"/>
    </ligand>
</feature>
<dbReference type="GO" id="GO:0005737">
    <property type="term" value="C:cytoplasm"/>
    <property type="evidence" value="ECO:0007669"/>
    <property type="project" value="UniProtKB-SubCell"/>
</dbReference>
<feature type="binding site" evidence="5">
    <location>
        <begin position="92"/>
        <end position="95"/>
    </location>
    <ligand>
        <name>AMP</name>
        <dbReference type="ChEBI" id="CHEBI:456215"/>
    </ligand>
</feature>
<dbReference type="NCBIfam" id="NF001381">
    <property type="entry name" value="PRK00279.1-3"/>
    <property type="match status" value="1"/>
</dbReference>
<dbReference type="InterPro" id="IPR027417">
    <property type="entry name" value="P-loop_NTPase"/>
</dbReference>
<dbReference type="Gene3D" id="3.40.50.300">
    <property type="entry name" value="P-loop containing nucleotide triphosphate hydrolases"/>
    <property type="match status" value="1"/>
</dbReference>
<dbReference type="SUPFAM" id="SSF52540">
    <property type="entry name" value="P-loop containing nucleoside triphosphate hydrolases"/>
    <property type="match status" value="1"/>
</dbReference>
<evidence type="ECO:0000256" key="6">
    <source>
        <dbReference type="RuleBase" id="RU003330"/>
    </source>
</evidence>
<dbReference type="EMBL" id="NMVJ01000010">
    <property type="protein sequence ID" value="OYN89067.1"/>
    <property type="molecule type" value="Genomic_DNA"/>
</dbReference>
<evidence type="ECO:0000313" key="8">
    <source>
        <dbReference type="EMBL" id="OYN89067.1"/>
    </source>
</evidence>
<comment type="function">
    <text evidence="5">Catalyzes the reversible transfer of the terminal phosphate group between ATP and AMP. Plays an important role in cellular energy homeostasis and in adenine nucleotide metabolism.</text>
</comment>
<protein>
    <recommendedName>
        <fullName evidence="5 7">Adenylate kinase</fullName>
        <shortName evidence="5">AK</shortName>
        <ecNumber evidence="5 7">2.7.4.3</ecNumber>
    </recommendedName>
    <alternativeName>
        <fullName evidence="5">ATP-AMP transphosphorylase</fullName>
    </alternativeName>
    <alternativeName>
        <fullName evidence="5">ATP:AMP phosphotransferase</fullName>
    </alternativeName>
    <alternativeName>
        <fullName evidence="5">Adenylate monophosphate kinase</fullName>
    </alternativeName>
</protein>
<comment type="caution">
    <text evidence="5">Lacks conserved residue(s) required for the propagation of feature annotation.</text>
</comment>
<reference evidence="8 9" key="1">
    <citation type="submission" date="2017-07" db="EMBL/GenBank/DDBJ databases">
        <title>Draft whole genome sequences of clinical Proprionibacteriaceae strains.</title>
        <authorList>
            <person name="Bernier A.-M."/>
            <person name="Bernard K."/>
            <person name="Domingo M.-C."/>
        </authorList>
    </citation>
    <scope>NUCLEOTIDE SEQUENCE [LARGE SCALE GENOMIC DNA]</scope>
    <source>
        <strain evidence="8 9">NML 150081</strain>
    </source>
</reference>
<dbReference type="Proteomes" id="UP000216300">
    <property type="component" value="Unassembled WGS sequence"/>
</dbReference>
<name>A0A255EBY9_9ACTN</name>
<sequence>MSQPDKVVRLLIMGPPGAGKGTQATGIAQRYGIPAISTGDMFRANVSQGTPLGLEVKRIMDAGGYVSDEITTAIVADRLGEPDTSNGWLLDGYPRTLAQVEALDRLAGDEGIDAVVVLEADEEELVARLAKRAQEQGRSDDNEETIRTRLKVYAEQTQPLLDVYAGRDLVVAVDGLGQVDEVGQRIAAALEAKLEARG</sequence>
<evidence type="ECO:0000256" key="5">
    <source>
        <dbReference type="HAMAP-Rule" id="MF_00235"/>
    </source>
</evidence>
<accession>A0A255EBY9</accession>
<dbReference type="NCBIfam" id="NF011104">
    <property type="entry name" value="PRK14531.1"/>
    <property type="match status" value="1"/>
</dbReference>
<feature type="binding site" evidence="5">
    <location>
        <position position="149"/>
    </location>
    <ligand>
        <name>AMP</name>
        <dbReference type="ChEBI" id="CHEBI:456215"/>
    </ligand>
</feature>
<feature type="binding site" evidence="5">
    <location>
        <position position="43"/>
    </location>
    <ligand>
        <name>AMP</name>
        <dbReference type="ChEBI" id="CHEBI:456215"/>
    </ligand>
</feature>
<dbReference type="RefSeq" id="WP_094455599.1">
    <property type="nucleotide sequence ID" value="NZ_NMVJ01000010.1"/>
</dbReference>
<comment type="subcellular location">
    <subcellularLocation>
        <location evidence="5 7">Cytoplasm</location>
    </subcellularLocation>
</comment>
<feature type="binding site" evidence="5">
    <location>
        <position position="38"/>
    </location>
    <ligand>
        <name>AMP</name>
        <dbReference type="ChEBI" id="CHEBI:456215"/>
    </ligand>
</feature>
<dbReference type="UniPathway" id="UPA00588">
    <property type="reaction ID" value="UER00649"/>
</dbReference>
<feature type="binding site" evidence="5">
    <location>
        <position position="132"/>
    </location>
    <ligand>
        <name>ATP</name>
        <dbReference type="ChEBI" id="CHEBI:30616"/>
    </ligand>
</feature>
<evidence type="ECO:0000313" key="9">
    <source>
        <dbReference type="Proteomes" id="UP000216300"/>
    </source>
</evidence>
<feature type="binding site" evidence="5">
    <location>
        <position position="99"/>
    </location>
    <ligand>
        <name>AMP</name>
        <dbReference type="ChEBI" id="CHEBI:456215"/>
    </ligand>
</feature>
<feature type="binding site" evidence="5">
    <location>
        <position position="138"/>
    </location>
    <ligand>
        <name>AMP</name>
        <dbReference type="ChEBI" id="CHEBI:456215"/>
    </ligand>
</feature>
<evidence type="ECO:0000256" key="1">
    <source>
        <dbReference type="ARBA" id="ARBA00022679"/>
    </source>
</evidence>
<feature type="binding site" evidence="5">
    <location>
        <begin position="17"/>
        <end position="22"/>
    </location>
    <ligand>
        <name>ATP</name>
        <dbReference type="ChEBI" id="CHEBI:30616"/>
    </ligand>
</feature>
<feature type="region of interest" description="NMP" evidence="5">
    <location>
        <begin position="37"/>
        <end position="66"/>
    </location>
</feature>
<dbReference type="OrthoDB" id="9805030at2"/>
<feature type="binding site" evidence="5">
    <location>
        <position position="177"/>
    </location>
    <ligand>
        <name>ATP</name>
        <dbReference type="ChEBI" id="CHEBI:30616"/>
    </ligand>
</feature>
<dbReference type="EC" id="2.7.4.3" evidence="5 7"/>
<dbReference type="PANTHER" id="PTHR23359">
    <property type="entry name" value="NUCLEOTIDE KINASE"/>
    <property type="match status" value="1"/>
</dbReference>
<evidence type="ECO:0000256" key="4">
    <source>
        <dbReference type="ARBA" id="ARBA00022777"/>
    </source>
</evidence>
<comment type="caution">
    <text evidence="8">The sequence shown here is derived from an EMBL/GenBank/DDBJ whole genome shotgun (WGS) entry which is preliminary data.</text>
</comment>
<proteinExistence type="inferred from homology"/>
<dbReference type="Pfam" id="PF00406">
    <property type="entry name" value="ADK"/>
    <property type="match status" value="1"/>
</dbReference>
<evidence type="ECO:0000256" key="2">
    <source>
        <dbReference type="ARBA" id="ARBA00022727"/>
    </source>
</evidence>
<dbReference type="AlphaFoldDB" id="A0A255EBY9"/>
<dbReference type="PROSITE" id="PS00113">
    <property type="entry name" value="ADENYLATE_KINASE"/>
    <property type="match status" value="1"/>
</dbReference>
<dbReference type="InterPro" id="IPR000850">
    <property type="entry name" value="Adenylat/UMP-CMP_kin"/>
</dbReference>
<comment type="similarity">
    <text evidence="5 6">Belongs to the adenylate kinase family.</text>
</comment>
<keyword evidence="9" id="KW-1185">Reference proteome</keyword>
<gene>
    <name evidence="5" type="primary">adk</name>
    <name evidence="8" type="ORF">CGZ91_12445</name>
</gene>
<evidence type="ECO:0000256" key="3">
    <source>
        <dbReference type="ARBA" id="ARBA00022741"/>
    </source>
</evidence>
<comment type="catalytic activity">
    <reaction evidence="5 7">
        <text>AMP + ATP = 2 ADP</text>
        <dbReference type="Rhea" id="RHEA:12973"/>
        <dbReference type="ChEBI" id="CHEBI:30616"/>
        <dbReference type="ChEBI" id="CHEBI:456215"/>
        <dbReference type="ChEBI" id="CHEBI:456216"/>
        <dbReference type="EC" id="2.7.4.3"/>
    </reaction>
</comment>
<organism evidence="8 9">
    <name type="scientific">Parenemella sanctibonifatiensis</name>
    <dbReference type="NCBI Taxonomy" id="2016505"/>
    <lineage>
        <taxon>Bacteria</taxon>
        <taxon>Bacillati</taxon>
        <taxon>Actinomycetota</taxon>
        <taxon>Actinomycetes</taxon>
        <taxon>Propionibacteriales</taxon>
        <taxon>Propionibacteriaceae</taxon>
        <taxon>Parenemella</taxon>
    </lineage>
</organism>
<comment type="domain">
    <text evidence="5">Consists of three domains, a large central CORE domain and two small peripheral domains, NMPbind and LID, which undergo movements during catalysis. The LID domain closes over the site of phosphoryl transfer upon ATP binding. Assembling and dissambling the active center during each catalytic cycle provides an effective means to prevent ATP hydrolysis.</text>
</comment>
<dbReference type="HAMAP" id="MF_00235">
    <property type="entry name" value="Adenylate_kinase_Adk"/>
    <property type="match status" value="1"/>
</dbReference>
<dbReference type="NCBIfam" id="NF011105">
    <property type="entry name" value="PRK14532.1"/>
    <property type="match status" value="1"/>
</dbReference>
<dbReference type="NCBIfam" id="NF011101">
    <property type="entry name" value="PRK14528.1"/>
    <property type="match status" value="1"/>
</dbReference>
<dbReference type="InterPro" id="IPR033690">
    <property type="entry name" value="Adenylat_kinase_CS"/>
</dbReference>
<dbReference type="CDD" id="cd01428">
    <property type="entry name" value="ADK"/>
    <property type="match status" value="1"/>
</dbReference>
<evidence type="ECO:0000256" key="7">
    <source>
        <dbReference type="RuleBase" id="RU003331"/>
    </source>
</evidence>
<keyword evidence="4 5" id="KW-0418">Kinase</keyword>
<keyword evidence="2 5" id="KW-0545">Nucleotide biosynthesis</keyword>
<keyword evidence="5 7" id="KW-0067">ATP-binding</keyword>
<keyword evidence="1 5" id="KW-0808">Transferase</keyword>
<dbReference type="GO" id="GO:0005524">
    <property type="term" value="F:ATP binding"/>
    <property type="evidence" value="ECO:0007669"/>
    <property type="project" value="UniProtKB-UniRule"/>
</dbReference>
<dbReference type="NCBIfam" id="NF011100">
    <property type="entry name" value="PRK14527.1"/>
    <property type="match status" value="1"/>
</dbReference>
<comment type="subunit">
    <text evidence="5 7">Monomer.</text>
</comment>
<keyword evidence="5" id="KW-0963">Cytoplasm</keyword>
<dbReference type="GO" id="GO:0044209">
    <property type="term" value="P:AMP salvage"/>
    <property type="evidence" value="ECO:0007669"/>
    <property type="project" value="UniProtKB-UniRule"/>
</dbReference>
<dbReference type="PRINTS" id="PR00094">
    <property type="entry name" value="ADENYLTKNASE"/>
</dbReference>
<comment type="pathway">
    <text evidence="5">Purine metabolism; AMP biosynthesis via salvage pathway; AMP from ADP: step 1/1.</text>
</comment>
<keyword evidence="3 5" id="KW-0547">Nucleotide-binding</keyword>